<reference evidence="1" key="1">
    <citation type="submission" date="2021-02" db="EMBL/GenBank/DDBJ databases">
        <authorList>
            <person name="Nowell W R."/>
        </authorList>
    </citation>
    <scope>NUCLEOTIDE SEQUENCE</scope>
</reference>
<dbReference type="Proteomes" id="UP000681720">
    <property type="component" value="Unassembled WGS sequence"/>
</dbReference>
<gene>
    <name evidence="1" type="ORF">GIL414_LOCUS59375</name>
</gene>
<accession>A0A8S3DQH9</accession>
<dbReference type="AlphaFoldDB" id="A0A8S3DQH9"/>
<comment type="caution">
    <text evidence="1">The sequence shown here is derived from an EMBL/GenBank/DDBJ whole genome shotgun (WGS) entry which is preliminary data.</text>
</comment>
<evidence type="ECO:0000313" key="1">
    <source>
        <dbReference type="EMBL" id="CAF5040059.1"/>
    </source>
</evidence>
<evidence type="ECO:0000313" key="2">
    <source>
        <dbReference type="Proteomes" id="UP000681720"/>
    </source>
</evidence>
<protein>
    <submittedName>
        <fullName evidence="1">Uncharacterized protein</fullName>
    </submittedName>
</protein>
<dbReference type="EMBL" id="CAJOBJ010224262">
    <property type="protein sequence ID" value="CAF5040059.1"/>
    <property type="molecule type" value="Genomic_DNA"/>
</dbReference>
<feature type="non-terminal residue" evidence="1">
    <location>
        <position position="37"/>
    </location>
</feature>
<organism evidence="1 2">
    <name type="scientific">Rotaria magnacalcarata</name>
    <dbReference type="NCBI Taxonomy" id="392030"/>
    <lineage>
        <taxon>Eukaryota</taxon>
        <taxon>Metazoa</taxon>
        <taxon>Spiralia</taxon>
        <taxon>Gnathifera</taxon>
        <taxon>Rotifera</taxon>
        <taxon>Eurotatoria</taxon>
        <taxon>Bdelloidea</taxon>
        <taxon>Philodinida</taxon>
        <taxon>Philodinidae</taxon>
        <taxon>Rotaria</taxon>
    </lineage>
</organism>
<proteinExistence type="predicted"/>
<name>A0A8S3DQH9_9BILA</name>
<sequence length="37" mass="4066">MPVPTIVITAASNDANGQLPQQRRKPISFLCIIKKES</sequence>